<protein>
    <submittedName>
        <fullName evidence="2">Uncharacterized protein</fullName>
    </submittedName>
</protein>
<organism evidence="2 3">
    <name type="scientific">Nostoc edaphicum CCNP1411</name>
    <dbReference type="NCBI Taxonomy" id="1472755"/>
    <lineage>
        <taxon>Bacteria</taxon>
        <taxon>Bacillati</taxon>
        <taxon>Cyanobacteriota</taxon>
        <taxon>Cyanophyceae</taxon>
        <taxon>Nostocales</taxon>
        <taxon>Nostocaceae</taxon>
        <taxon>Nostoc</taxon>
    </lineage>
</organism>
<dbReference type="KEGG" id="ned:HUN01_20985"/>
<reference evidence="3" key="1">
    <citation type="submission" date="2020-06" db="EMBL/GenBank/DDBJ databases">
        <title>Nostoc edaphicum CCNP1411 genome.</title>
        <authorList>
            <person name="Fidor A."/>
            <person name="Grabski M."/>
            <person name="Gawor J."/>
            <person name="Gromadka R."/>
            <person name="Wegrzyn G."/>
            <person name="Mazur-Marzec H."/>
        </authorList>
    </citation>
    <scope>NUCLEOTIDE SEQUENCE [LARGE SCALE GENOMIC DNA]</scope>
    <source>
        <strain evidence="3">CCNP1411</strain>
    </source>
</reference>
<dbReference type="RefSeq" id="WP_181927822.1">
    <property type="nucleotide sequence ID" value="NZ_CP054698.1"/>
</dbReference>
<keyword evidence="3" id="KW-1185">Reference proteome</keyword>
<proteinExistence type="predicted"/>
<accession>A0A7D7QH38</accession>
<feature type="signal peptide" evidence="1">
    <location>
        <begin position="1"/>
        <end position="24"/>
    </location>
</feature>
<keyword evidence="1" id="KW-0732">Signal</keyword>
<evidence type="ECO:0000313" key="3">
    <source>
        <dbReference type="Proteomes" id="UP000514713"/>
    </source>
</evidence>
<sequence length="138" mass="13216">MKISAIVKGSICVLGLVGVGNLFAAPANAGDAAARGAVTIVRPSGSSISVSGEITAPTGTQFPGPLTITPTPGAGVVGGNDEDIESLEINPGTVEASVATAGSGSIESAIAELITTGAFAEVQDLAALVRAASAGGLE</sequence>
<dbReference type="AlphaFoldDB" id="A0A7D7QH38"/>
<evidence type="ECO:0000256" key="1">
    <source>
        <dbReference type="SAM" id="SignalP"/>
    </source>
</evidence>
<feature type="chain" id="PRO_5028994070" evidence="1">
    <location>
        <begin position="25"/>
        <end position="138"/>
    </location>
</feature>
<gene>
    <name evidence="2" type="ORF">HUN01_20985</name>
</gene>
<dbReference type="Proteomes" id="UP000514713">
    <property type="component" value="Chromosome"/>
</dbReference>
<evidence type="ECO:0000313" key="2">
    <source>
        <dbReference type="EMBL" id="QMS89942.1"/>
    </source>
</evidence>
<name>A0A7D7QH38_9NOSO</name>
<dbReference type="EMBL" id="CP054698">
    <property type="protein sequence ID" value="QMS89942.1"/>
    <property type="molecule type" value="Genomic_DNA"/>
</dbReference>